<dbReference type="EMBL" id="MNBE01000032">
    <property type="protein sequence ID" value="OKP14972.1"/>
    <property type="molecule type" value="Genomic_DNA"/>
</dbReference>
<protein>
    <submittedName>
        <fullName evidence="2">Regulatory protein brlA</fullName>
    </submittedName>
</protein>
<organism evidence="2 3">
    <name type="scientific">Penicillium subrubescens</name>
    <dbReference type="NCBI Taxonomy" id="1316194"/>
    <lineage>
        <taxon>Eukaryota</taxon>
        <taxon>Fungi</taxon>
        <taxon>Dikarya</taxon>
        <taxon>Ascomycota</taxon>
        <taxon>Pezizomycotina</taxon>
        <taxon>Eurotiomycetes</taxon>
        <taxon>Eurotiomycetidae</taxon>
        <taxon>Eurotiales</taxon>
        <taxon>Aspergillaceae</taxon>
        <taxon>Penicillium</taxon>
    </lineage>
</organism>
<feature type="compositionally biased region" description="Low complexity" evidence="1">
    <location>
        <begin position="17"/>
        <end position="32"/>
    </location>
</feature>
<evidence type="ECO:0000313" key="2">
    <source>
        <dbReference type="EMBL" id="OKP14972.1"/>
    </source>
</evidence>
<dbReference type="Proteomes" id="UP000186955">
    <property type="component" value="Unassembled WGS sequence"/>
</dbReference>
<reference evidence="2 3" key="1">
    <citation type="submission" date="2016-10" db="EMBL/GenBank/DDBJ databases">
        <title>Genome sequence of the ascomycete fungus Penicillium subrubescens.</title>
        <authorList>
            <person name="De Vries R.P."/>
            <person name="Peng M."/>
            <person name="Dilokpimol A."/>
            <person name="Hilden K."/>
            <person name="Makela M.R."/>
            <person name="Grigoriev I."/>
            <person name="Riley R."/>
            <person name="Granchi Z."/>
        </authorList>
    </citation>
    <scope>NUCLEOTIDE SEQUENCE [LARGE SCALE GENOMIC DNA]</scope>
    <source>
        <strain evidence="2 3">CBS 132785</strain>
    </source>
</reference>
<comment type="caution">
    <text evidence="2">The sequence shown here is derived from an EMBL/GenBank/DDBJ whole genome shotgun (WGS) entry which is preliminary data.</text>
</comment>
<proteinExistence type="predicted"/>
<gene>
    <name evidence="2" type="ORF">PENSUB_4107</name>
</gene>
<evidence type="ECO:0000256" key="1">
    <source>
        <dbReference type="SAM" id="MobiDB-lite"/>
    </source>
</evidence>
<dbReference type="STRING" id="1316194.A0A1Q5UR72"/>
<evidence type="ECO:0000313" key="3">
    <source>
        <dbReference type="Proteomes" id="UP000186955"/>
    </source>
</evidence>
<keyword evidence="3" id="KW-1185">Reference proteome</keyword>
<name>A0A1Q5UR72_9EURO</name>
<accession>A0A1Q5UR72</accession>
<dbReference type="AlphaFoldDB" id="A0A1Q5UR72"/>
<sequence length="140" mass="14402">MAVGGRRPGQTLRSSHASSAATASTPATPAAAYHGRSPDDNSNAPLQGAVVAVDISKAYSVICPATCLRGHMSAGFRSASAASPVANLKAHYATHGRPGGRNRYVATLDRTSSAYDPCFRGRLTSDGWPVREGNAGSSNM</sequence>
<feature type="region of interest" description="Disordered" evidence="1">
    <location>
        <begin position="1"/>
        <end position="45"/>
    </location>
</feature>